<accession>A0A1Q1M969</accession>
<dbReference type="EMBL" id="KY357504">
    <property type="protein sequence ID" value="AQM32761.1"/>
    <property type="molecule type" value="Genomic_RNA"/>
</dbReference>
<proteinExistence type="predicted"/>
<sequence length="214" mass="23854">MAAQPDNSGKLTQPTTPLGEQEVWHYAGLGWNYKGHRHECVKCGHAYIHYHPAESAEHTQFAYQCPTMTCDWYMGLLAAKDATRRPTLSLPDGPSIDMSGVMLAAYIGYVHFPTHYEILHEIRKAFQSTIDKLCRDHVTTPAEIKKRAIVLAATSMAVKDTVKMPPYAVIGGRILFNFEGVFLRLQSHEWIVISLHQDAAQPTQTTSVGHSAGH</sequence>
<evidence type="ECO:0000313" key="1">
    <source>
        <dbReference type="EMBL" id="AQM32761.1"/>
    </source>
</evidence>
<protein>
    <submittedName>
        <fullName evidence="1">Uncharacterized protein</fullName>
    </submittedName>
</protein>
<reference evidence="1" key="1">
    <citation type="submission" date="2016-12" db="EMBL/GenBank/DDBJ databases">
        <title>Multiple viral infections in Agaricus bisporus - Characterisation of 18 unique RNA viruses and 8 ORFans identified by deep sequencing.</title>
        <authorList>
            <person name="Deakin G."/>
            <person name="Dobbs E."/>
            <person name="Jones I.M."/>
            <person name="Grogan H.M."/>
            <person name="Burton K.S."/>
        </authorList>
    </citation>
    <scope>NUCLEOTIDE SEQUENCE</scope>
    <source>
        <strain evidence="1">AbV16-003</strain>
    </source>
</reference>
<organism evidence="1">
    <name type="scientific">Agaricus bisporus virus 16</name>
    <dbReference type="NCBI Taxonomy" id="1945746"/>
    <lineage>
        <taxon>Viruses</taxon>
    </lineage>
</organism>
<name>A0A1Q1M969_9VIRU</name>